<name>R7WMZ0_9NOCA</name>
<organism evidence="1 2">
    <name type="scientific">Rhodococcus rhodnii LMG 5362</name>
    <dbReference type="NCBI Taxonomy" id="1273125"/>
    <lineage>
        <taxon>Bacteria</taxon>
        <taxon>Bacillati</taxon>
        <taxon>Actinomycetota</taxon>
        <taxon>Actinomycetes</taxon>
        <taxon>Mycobacteriales</taxon>
        <taxon>Nocardiaceae</taxon>
        <taxon>Rhodococcus</taxon>
    </lineage>
</organism>
<sequence length="64" mass="6209">MVLPRADAAEVVAADAAAPDSPPMPPSIGAALAAAVDDPCAMLAAAEPRFVAADVAVETVVPAI</sequence>
<keyword evidence="2" id="KW-1185">Reference proteome</keyword>
<dbReference type="AlphaFoldDB" id="R7WMZ0"/>
<dbReference type="EMBL" id="APMY01000063">
    <property type="protein sequence ID" value="EOM76663.1"/>
    <property type="molecule type" value="Genomic_DNA"/>
</dbReference>
<evidence type="ECO:0000313" key="2">
    <source>
        <dbReference type="Proteomes" id="UP000013525"/>
    </source>
</evidence>
<accession>R7WMZ0</accession>
<reference evidence="1 2" key="1">
    <citation type="journal article" date="2013" name="Genome Announc.">
        <title>Draft Genome Sequence of Rhodococcus rhodnii Strain LMG5362, a Symbiont of Rhodnius prolixus (Hemiptera, Reduviidae, Triatominae), the Principle Vector of Trypanosoma cruzi.</title>
        <authorList>
            <person name="Pachebat J.A."/>
            <person name="van Keulen G."/>
            <person name="Whitten M.M."/>
            <person name="Girdwood S."/>
            <person name="Del Sol R."/>
            <person name="Dyson P.J."/>
            <person name="Facey P.D."/>
        </authorList>
    </citation>
    <scope>NUCLEOTIDE SEQUENCE [LARGE SCALE GENOMIC DNA]</scope>
    <source>
        <strain evidence="1 2">LMG 5362</strain>
    </source>
</reference>
<gene>
    <name evidence="1" type="ORF">Rrhod_2060</name>
</gene>
<dbReference type="Proteomes" id="UP000013525">
    <property type="component" value="Unassembled WGS sequence"/>
</dbReference>
<evidence type="ECO:0000313" key="1">
    <source>
        <dbReference type="EMBL" id="EOM76663.1"/>
    </source>
</evidence>
<comment type="caution">
    <text evidence="1">The sequence shown here is derived from an EMBL/GenBank/DDBJ whole genome shotgun (WGS) entry which is preliminary data.</text>
</comment>
<dbReference type="PATRIC" id="fig|1273125.3.peg.1987"/>
<proteinExistence type="predicted"/>
<protein>
    <submittedName>
        <fullName evidence="1">Uncharacterized protein</fullName>
    </submittedName>
</protein>